<dbReference type="AlphaFoldDB" id="A0A136Q304"/>
<dbReference type="CDD" id="cd02020">
    <property type="entry name" value="CMPK"/>
    <property type="match status" value="1"/>
</dbReference>
<evidence type="ECO:0000256" key="2">
    <source>
        <dbReference type="ARBA" id="ARBA00022679"/>
    </source>
</evidence>
<dbReference type="EMBL" id="LSZW01000063">
    <property type="protein sequence ID" value="KXK65049.1"/>
    <property type="molecule type" value="Genomic_DNA"/>
</dbReference>
<dbReference type="Gene3D" id="3.40.50.300">
    <property type="entry name" value="P-loop containing nucleotide triphosphate hydrolases"/>
    <property type="match status" value="1"/>
</dbReference>
<dbReference type="Proteomes" id="UP000070366">
    <property type="component" value="Unassembled WGS sequence"/>
</dbReference>
<keyword evidence="2 8" id="KW-0808">Transferase</keyword>
<gene>
    <name evidence="8" type="primary">cmk</name>
    <name evidence="10" type="ORF">HMPREF3293_02298</name>
</gene>
<evidence type="ECO:0000256" key="8">
    <source>
        <dbReference type="HAMAP-Rule" id="MF_00238"/>
    </source>
</evidence>
<name>A0A136Q304_9FIRM</name>
<feature type="domain" description="Cytidylate kinase" evidence="9">
    <location>
        <begin position="3"/>
        <end position="215"/>
    </location>
</feature>
<keyword evidence="11" id="KW-1185">Reference proteome</keyword>
<evidence type="ECO:0000313" key="10">
    <source>
        <dbReference type="EMBL" id="KXK65049.1"/>
    </source>
</evidence>
<dbReference type="Pfam" id="PF02224">
    <property type="entry name" value="Cytidylate_kin"/>
    <property type="match status" value="1"/>
</dbReference>
<dbReference type="InterPro" id="IPR003136">
    <property type="entry name" value="Cytidylate_kin"/>
</dbReference>
<dbReference type="KEGG" id="cmiu:B1H56_03830"/>
<dbReference type="EC" id="2.7.4.25" evidence="8"/>
<evidence type="ECO:0000313" key="11">
    <source>
        <dbReference type="Proteomes" id="UP000070366"/>
    </source>
</evidence>
<organism evidence="10 11">
    <name type="scientific">Christensenella minuta</name>
    <dbReference type="NCBI Taxonomy" id="626937"/>
    <lineage>
        <taxon>Bacteria</taxon>
        <taxon>Bacillati</taxon>
        <taxon>Bacillota</taxon>
        <taxon>Clostridia</taxon>
        <taxon>Christensenellales</taxon>
        <taxon>Christensenellaceae</taxon>
        <taxon>Christensenella</taxon>
    </lineage>
</organism>
<feature type="binding site" evidence="8">
    <location>
        <begin position="7"/>
        <end position="15"/>
    </location>
    <ligand>
        <name>ATP</name>
        <dbReference type="ChEBI" id="CHEBI:30616"/>
    </ligand>
</feature>
<dbReference type="OrthoDB" id="9807434at2"/>
<evidence type="ECO:0000256" key="6">
    <source>
        <dbReference type="ARBA" id="ARBA00047615"/>
    </source>
</evidence>
<accession>A0A136Q304</accession>
<dbReference type="GO" id="GO:0005524">
    <property type="term" value="F:ATP binding"/>
    <property type="evidence" value="ECO:0007669"/>
    <property type="project" value="UniProtKB-UniRule"/>
</dbReference>
<dbReference type="SUPFAM" id="SSF52540">
    <property type="entry name" value="P-loop containing nucleoside triphosphate hydrolases"/>
    <property type="match status" value="1"/>
</dbReference>
<dbReference type="GO" id="GO:0036431">
    <property type="term" value="F:dCMP kinase activity"/>
    <property type="evidence" value="ECO:0007669"/>
    <property type="project" value="InterPro"/>
</dbReference>
<protein>
    <recommendedName>
        <fullName evidence="8">Cytidylate kinase</fullName>
        <shortName evidence="8">CK</shortName>
        <ecNumber evidence="8">2.7.4.25</ecNumber>
    </recommendedName>
    <alternativeName>
        <fullName evidence="8">Cytidine monophosphate kinase</fullName>
        <shortName evidence="8">CMP kinase</shortName>
    </alternativeName>
</protein>
<evidence type="ECO:0000256" key="4">
    <source>
        <dbReference type="ARBA" id="ARBA00022777"/>
    </source>
</evidence>
<dbReference type="PANTHER" id="PTHR21299:SF2">
    <property type="entry name" value="CYTIDYLATE KINASE"/>
    <property type="match status" value="1"/>
</dbReference>
<dbReference type="GO" id="GO:0036430">
    <property type="term" value="F:CMP kinase activity"/>
    <property type="evidence" value="ECO:0007669"/>
    <property type="project" value="RHEA"/>
</dbReference>
<proteinExistence type="inferred from homology"/>
<comment type="caution">
    <text evidence="10">The sequence shown here is derived from an EMBL/GenBank/DDBJ whole genome shotgun (WGS) entry which is preliminary data.</text>
</comment>
<comment type="similarity">
    <text evidence="1 8">Belongs to the cytidylate kinase family. Type 1 subfamily.</text>
</comment>
<dbReference type="PANTHER" id="PTHR21299">
    <property type="entry name" value="CYTIDYLATE KINASE/PANTOATE-BETA-ALANINE LIGASE"/>
    <property type="match status" value="1"/>
</dbReference>
<dbReference type="GO" id="GO:0006220">
    <property type="term" value="P:pyrimidine nucleotide metabolic process"/>
    <property type="evidence" value="ECO:0007669"/>
    <property type="project" value="UniProtKB-UniRule"/>
</dbReference>
<evidence type="ECO:0000259" key="9">
    <source>
        <dbReference type="Pfam" id="PF02224"/>
    </source>
</evidence>
<dbReference type="STRING" id="626937.HMPREF3293_02298"/>
<evidence type="ECO:0000256" key="1">
    <source>
        <dbReference type="ARBA" id="ARBA00009427"/>
    </source>
</evidence>
<keyword evidence="4 8" id="KW-0418">Kinase</keyword>
<evidence type="ECO:0000256" key="3">
    <source>
        <dbReference type="ARBA" id="ARBA00022741"/>
    </source>
</evidence>
<evidence type="ECO:0000256" key="7">
    <source>
        <dbReference type="ARBA" id="ARBA00048478"/>
    </source>
</evidence>
<sequence length="219" mass="24261">MKIAIDGPAGAGKSTVAKAIAQKMNFNYLDTGAMYRAAAYAMIEQGIEPSDRTAVLNALPGLSMKIIYKDGVQKVLIDGKDVTPYIRTPRISRGASDIAIIPELRLKLVDIQREVANTYDVVMDGRDIGTYVLPDADFKFFVTASPHERAKRRYLELKETLPEADINEIERDIIARDETDSTREFAPLRQAEDAILVDTTEMDRDQVIAHISAMISGAK</sequence>
<comment type="catalytic activity">
    <reaction evidence="6 8">
        <text>dCMP + ATP = dCDP + ADP</text>
        <dbReference type="Rhea" id="RHEA:25094"/>
        <dbReference type="ChEBI" id="CHEBI:30616"/>
        <dbReference type="ChEBI" id="CHEBI:57566"/>
        <dbReference type="ChEBI" id="CHEBI:58593"/>
        <dbReference type="ChEBI" id="CHEBI:456216"/>
        <dbReference type="EC" id="2.7.4.25"/>
    </reaction>
</comment>
<keyword evidence="8" id="KW-0963">Cytoplasm</keyword>
<comment type="subcellular location">
    <subcellularLocation>
        <location evidence="8">Cytoplasm</location>
    </subcellularLocation>
</comment>
<dbReference type="GO" id="GO:0005829">
    <property type="term" value="C:cytosol"/>
    <property type="evidence" value="ECO:0007669"/>
    <property type="project" value="TreeGrafter"/>
</dbReference>
<dbReference type="PATRIC" id="fig|626937.4.peg.2265"/>
<reference evidence="10 11" key="1">
    <citation type="submission" date="2016-02" db="EMBL/GenBank/DDBJ databases">
        <authorList>
            <person name="Wen L."/>
            <person name="He K."/>
            <person name="Yang H."/>
        </authorList>
    </citation>
    <scope>NUCLEOTIDE SEQUENCE [LARGE SCALE GENOMIC DNA]</scope>
    <source>
        <strain evidence="10 11">DSM 22607</strain>
    </source>
</reference>
<dbReference type="GO" id="GO:0015949">
    <property type="term" value="P:nucleobase-containing small molecule interconversion"/>
    <property type="evidence" value="ECO:0007669"/>
    <property type="project" value="TreeGrafter"/>
</dbReference>
<keyword evidence="5 8" id="KW-0067">ATP-binding</keyword>
<dbReference type="RefSeq" id="WP_066518783.1">
    <property type="nucleotide sequence ID" value="NZ_CABMOF010000001.1"/>
</dbReference>
<comment type="catalytic activity">
    <reaction evidence="7 8">
        <text>CMP + ATP = CDP + ADP</text>
        <dbReference type="Rhea" id="RHEA:11600"/>
        <dbReference type="ChEBI" id="CHEBI:30616"/>
        <dbReference type="ChEBI" id="CHEBI:58069"/>
        <dbReference type="ChEBI" id="CHEBI:60377"/>
        <dbReference type="ChEBI" id="CHEBI:456216"/>
        <dbReference type="EC" id="2.7.4.25"/>
    </reaction>
</comment>
<dbReference type="InterPro" id="IPR011994">
    <property type="entry name" value="Cytidylate_kinase_dom"/>
</dbReference>
<dbReference type="HAMAP" id="MF_00238">
    <property type="entry name" value="Cytidyl_kinase_type1"/>
    <property type="match status" value="1"/>
</dbReference>
<keyword evidence="3 8" id="KW-0547">Nucleotide-binding</keyword>
<dbReference type="NCBIfam" id="TIGR00017">
    <property type="entry name" value="cmk"/>
    <property type="match status" value="1"/>
</dbReference>
<dbReference type="InterPro" id="IPR027417">
    <property type="entry name" value="P-loop_NTPase"/>
</dbReference>
<evidence type="ECO:0000256" key="5">
    <source>
        <dbReference type="ARBA" id="ARBA00022840"/>
    </source>
</evidence>